<dbReference type="PANTHER" id="PTHR22953:SF153">
    <property type="entry name" value="PURPLE ACID PHOSPHATASE"/>
    <property type="match status" value="1"/>
</dbReference>
<organism evidence="5 6">
    <name type="scientific">Saccharothrix variisporea</name>
    <dbReference type="NCBI Taxonomy" id="543527"/>
    <lineage>
        <taxon>Bacteria</taxon>
        <taxon>Bacillati</taxon>
        <taxon>Actinomycetota</taxon>
        <taxon>Actinomycetes</taxon>
        <taxon>Pseudonocardiales</taxon>
        <taxon>Pseudonocardiaceae</taxon>
        <taxon>Saccharothrix</taxon>
    </lineage>
</organism>
<keyword evidence="1 3" id="KW-0732">Signal</keyword>
<dbReference type="InterPro" id="IPR004843">
    <property type="entry name" value="Calcineurin-like_PHP"/>
</dbReference>
<evidence type="ECO:0000256" key="2">
    <source>
        <dbReference type="SAM" id="MobiDB-lite"/>
    </source>
</evidence>
<dbReference type="Gene3D" id="2.60.120.200">
    <property type="match status" value="1"/>
</dbReference>
<evidence type="ECO:0000259" key="4">
    <source>
        <dbReference type="Pfam" id="PF00149"/>
    </source>
</evidence>
<dbReference type="EMBL" id="RBXR01000001">
    <property type="protein sequence ID" value="RKT74120.1"/>
    <property type="molecule type" value="Genomic_DNA"/>
</dbReference>
<gene>
    <name evidence="5" type="ORF">DFJ66_7462</name>
</gene>
<feature type="chain" id="PRO_5019743804" evidence="3">
    <location>
        <begin position="32"/>
        <end position="718"/>
    </location>
</feature>
<dbReference type="SUPFAM" id="SSF56300">
    <property type="entry name" value="Metallo-dependent phosphatases"/>
    <property type="match status" value="1"/>
</dbReference>
<dbReference type="Pfam" id="PF00149">
    <property type="entry name" value="Metallophos"/>
    <property type="match status" value="1"/>
</dbReference>
<keyword evidence="6" id="KW-1185">Reference proteome</keyword>
<proteinExistence type="predicted"/>
<dbReference type="InterPro" id="IPR013320">
    <property type="entry name" value="ConA-like_dom_sf"/>
</dbReference>
<reference evidence="5 6" key="1">
    <citation type="submission" date="2018-10" db="EMBL/GenBank/DDBJ databases">
        <title>Sequencing the genomes of 1000 actinobacteria strains.</title>
        <authorList>
            <person name="Klenk H.-P."/>
        </authorList>
    </citation>
    <scope>NUCLEOTIDE SEQUENCE [LARGE SCALE GENOMIC DNA]</scope>
    <source>
        <strain evidence="5 6">DSM 43911</strain>
    </source>
</reference>
<dbReference type="PANTHER" id="PTHR22953">
    <property type="entry name" value="ACID PHOSPHATASE RELATED"/>
    <property type="match status" value="1"/>
</dbReference>
<evidence type="ECO:0000313" key="5">
    <source>
        <dbReference type="EMBL" id="RKT74120.1"/>
    </source>
</evidence>
<accession>A0A495XIC8</accession>
<comment type="caution">
    <text evidence="5">The sequence shown here is derived from an EMBL/GenBank/DDBJ whole genome shotgun (WGS) entry which is preliminary data.</text>
</comment>
<dbReference type="GO" id="GO:0003993">
    <property type="term" value="F:acid phosphatase activity"/>
    <property type="evidence" value="ECO:0007669"/>
    <property type="project" value="InterPro"/>
</dbReference>
<feature type="region of interest" description="Disordered" evidence="2">
    <location>
        <begin position="552"/>
        <end position="585"/>
    </location>
</feature>
<sequence>MRSVIQRPRWRRSAVAAATSTLLVGAVLVAAQPVATGLASPAAPAPPPEIADQVPQLPEAGVTSARAEVTASGGGARVASTQQVCASGAKWLRLRVTQLSLRGNDSVTLTGSAGGTFTLTADHWPGKAFHTRAFEGDCVRVSPNLTDPGSRFAVDSYQSGTQSLALATATVAAVGDVCGSSCNQTAPVVKNMNPQALILAGDNAYSSGTLTEYKNYYDPYYGQFKAITYPTPGNHEYNTSGASGYFDYFGTRAGERGKGYYSFDVGDWHFVALNSNISRSSTSTQVSWLKNDLAANTKPCTAAFWHHPRFSRGDHGDDTSVTAFFQALYDAKADLVVVGHDHNYQRFAPSRPDGTKDTVNGVRELLIGTGGRGFYNFNQSSAATQEAGNASTFGVAKLTLSASGYRHDFVPVAGRTYTDTVSGQCKKAATAPDFTVGATPSSVGLKPGGSASVTVNVGSTAGFSAATSLSVSGLPSGVTGTISPSSVTPPANGSASATLTLSASTSAPNGSATATITGTSGTVSHTAQVTVSVSSTVGDAFFDDFETDKGWQVNPLADDTATTGRWERGDPEQTAEAGNGQIKQLGDTTSGVNCLVTGRLAGASDGANDVDGGKTSIASPTFTVPTGAKLSFTYNFAYGNNSSTSDYLRVKVLEGSTATTVFERLGQSSVAVPGQWQAAAVDLAAFAGHSVRLLVETADASTASLVEAAVDDVRVSVG</sequence>
<evidence type="ECO:0000256" key="3">
    <source>
        <dbReference type="SAM" id="SignalP"/>
    </source>
</evidence>
<dbReference type="InterPro" id="IPR029052">
    <property type="entry name" value="Metallo-depent_PP-like"/>
</dbReference>
<dbReference type="OrthoDB" id="9804511at2"/>
<dbReference type="RefSeq" id="WP_121228409.1">
    <property type="nucleotide sequence ID" value="NZ_JBIUBA010000079.1"/>
</dbReference>
<evidence type="ECO:0000313" key="6">
    <source>
        <dbReference type="Proteomes" id="UP000272729"/>
    </source>
</evidence>
<dbReference type="AlphaFoldDB" id="A0A495XIC8"/>
<evidence type="ECO:0000256" key="1">
    <source>
        <dbReference type="ARBA" id="ARBA00022729"/>
    </source>
</evidence>
<dbReference type="Proteomes" id="UP000272729">
    <property type="component" value="Unassembled WGS sequence"/>
</dbReference>
<dbReference type="SUPFAM" id="SSF49899">
    <property type="entry name" value="Concanavalin A-like lectins/glucanases"/>
    <property type="match status" value="1"/>
</dbReference>
<dbReference type="InterPro" id="IPR039331">
    <property type="entry name" value="PAPs-like"/>
</dbReference>
<protein>
    <submittedName>
        <fullName evidence="5">Calcineurin-like phosphoesterase family protein</fullName>
    </submittedName>
</protein>
<feature type="signal peptide" evidence="3">
    <location>
        <begin position="1"/>
        <end position="31"/>
    </location>
</feature>
<dbReference type="Gene3D" id="3.60.21.10">
    <property type="match status" value="1"/>
</dbReference>
<feature type="domain" description="Calcineurin-like phosphoesterase" evidence="4">
    <location>
        <begin position="170"/>
        <end position="344"/>
    </location>
</feature>
<name>A0A495XIC8_9PSEU</name>